<proteinExistence type="predicted"/>
<evidence type="ECO:0000259" key="4">
    <source>
        <dbReference type="Pfam" id="PF00195"/>
    </source>
</evidence>
<dbReference type="InterPro" id="IPR001099">
    <property type="entry name" value="Chalcone/stilbene_synt_N"/>
</dbReference>
<evidence type="ECO:0000313" key="5">
    <source>
        <dbReference type="EMBL" id="KAK3014476.1"/>
    </source>
</evidence>
<keyword evidence="6" id="KW-1185">Reference proteome</keyword>
<feature type="compositionally biased region" description="Low complexity" evidence="3">
    <location>
        <begin position="136"/>
        <end position="169"/>
    </location>
</feature>
<evidence type="ECO:0000256" key="1">
    <source>
        <dbReference type="ARBA" id="ARBA00022679"/>
    </source>
</evidence>
<feature type="region of interest" description="Disordered" evidence="3">
    <location>
        <begin position="123"/>
        <end position="169"/>
    </location>
</feature>
<evidence type="ECO:0000256" key="3">
    <source>
        <dbReference type="SAM" id="MobiDB-lite"/>
    </source>
</evidence>
<dbReference type="GO" id="GO:0030639">
    <property type="term" value="P:polyketide biosynthetic process"/>
    <property type="evidence" value="ECO:0007669"/>
    <property type="project" value="TreeGrafter"/>
</dbReference>
<dbReference type="PANTHER" id="PTHR11877:SF14">
    <property type="entry name" value="CHALCONE SYNTHASE"/>
    <property type="match status" value="1"/>
</dbReference>
<dbReference type="GO" id="GO:0016747">
    <property type="term" value="F:acyltransferase activity, transferring groups other than amino-acyl groups"/>
    <property type="evidence" value="ECO:0007669"/>
    <property type="project" value="InterPro"/>
</dbReference>
<evidence type="ECO:0000256" key="2">
    <source>
        <dbReference type="ARBA" id="ARBA00023315"/>
    </source>
</evidence>
<dbReference type="SUPFAM" id="SSF53901">
    <property type="entry name" value="Thiolase-like"/>
    <property type="match status" value="1"/>
</dbReference>
<organism evidence="5 6">
    <name type="scientific">Escallonia herrerae</name>
    <dbReference type="NCBI Taxonomy" id="1293975"/>
    <lineage>
        <taxon>Eukaryota</taxon>
        <taxon>Viridiplantae</taxon>
        <taxon>Streptophyta</taxon>
        <taxon>Embryophyta</taxon>
        <taxon>Tracheophyta</taxon>
        <taxon>Spermatophyta</taxon>
        <taxon>Magnoliopsida</taxon>
        <taxon>eudicotyledons</taxon>
        <taxon>Gunneridae</taxon>
        <taxon>Pentapetalae</taxon>
        <taxon>asterids</taxon>
        <taxon>campanulids</taxon>
        <taxon>Escalloniales</taxon>
        <taxon>Escalloniaceae</taxon>
        <taxon>Escallonia</taxon>
    </lineage>
</organism>
<dbReference type="Gene3D" id="3.40.47.10">
    <property type="match status" value="1"/>
</dbReference>
<dbReference type="Proteomes" id="UP001188597">
    <property type="component" value="Unassembled WGS sequence"/>
</dbReference>
<dbReference type="InterPro" id="IPR011141">
    <property type="entry name" value="Polyketide_synthase_type-III"/>
</dbReference>
<dbReference type="EMBL" id="JAVXUP010001215">
    <property type="protein sequence ID" value="KAK3014476.1"/>
    <property type="molecule type" value="Genomic_DNA"/>
</dbReference>
<keyword evidence="2" id="KW-0012">Acyltransferase</keyword>
<sequence>MEIGVVAKTGMEMHIEMDVGMEMEVEMGVVMEIGVEMGVVMDARYLVSGYSNSEHMTLDDDATHQMTCRKVLQFGWGNISGQFPAVVDDLLSYMAPSLDARQDMVVVKIPKLGKEAAAKAIKKWGQPKSKITHPISSSAPASASTCPSPTTSSPSSSASAPLSTGLLRR</sequence>
<reference evidence="5" key="1">
    <citation type="submission" date="2022-12" db="EMBL/GenBank/DDBJ databases">
        <title>Draft genome assemblies for two species of Escallonia (Escalloniales).</title>
        <authorList>
            <person name="Chanderbali A."/>
            <person name="Dervinis C."/>
            <person name="Anghel I."/>
            <person name="Soltis D."/>
            <person name="Soltis P."/>
            <person name="Zapata F."/>
        </authorList>
    </citation>
    <scope>NUCLEOTIDE SEQUENCE</scope>
    <source>
        <strain evidence="5">UCBG64.0493</strain>
        <tissue evidence="5">Leaf</tissue>
    </source>
</reference>
<protein>
    <recommendedName>
        <fullName evidence="4">Chalcone/stilbene synthase N-terminal domain-containing protein</fullName>
    </recommendedName>
</protein>
<gene>
    <name evidence="5" type="ORF">RJ639_008205</name>
</gene>
<dbReference type="InterPro" id="IPR016039">
    <property type="entry name" value="Thiolase-like"/>
</dbReference>
<feature type="domain" description="Chalcone/stilbene synthase N-terminal" evidence="4">
    <location>
        <begin position="53"/>
        <end position="135"/>
    </location>
</feature>
<dbReference type="AlphaFoldDB" id="A0AA89AX28"/>
<evidence type="ECO:0000313" key="6">
    <source>
        <dbReference type="Proteomes" id="UP001188597"/>
    </source>
</evidence>
<name>A0AA89AX28_9ASTE</name>
<dbReference type="Pfam" id="PF00195">
    <property type="entry name" value="Chal_sti_synt_N"/>
    <property type="match status" value="1"/>
</dbReference>
<dbReference type="PANTHER" id="PTHR11877">
    <property type="entry name" value="HYDROXYMETHYLGLUTARYL-COA SYNTHASE"/>
    <property type="match status" value="1"/>
</dbReference>
<keyword evidence="1" id="KW-0808">Transferase</keyword>
<accession>A0AA89AX28</accession>
<comment type="caution">
    <text evidence="5">The sequence shown here is derived from an EMBL/GenBank/DDBJ whole genome shotgun (WGS) entry which is preliminary data.</text>
</comment>